<dbReference type="PANTHER" id="PTHR21666:SF270">
    <property type="entry name" value="MUREIN HYDROLASE ACTIVATOR ENVC"/>
    <property type="match status" value="1"/>
</dbReference>
<feature type="transmembrane region" description="Helical" evidence="1">
    <location>
        <begin position="34"/>
        <end position="54"/>
    </location>
</feature>
<dbReference type="InterPro" id="IPR016047">
    <property type="entry name" value="M23ase_b-sheet_dom"/>
</dbReference>
<reference evidence="4" key="1">
    <citation type="submission" date="2023-12" db="EMBL/GenBank/DDBJ databases">
        <title>Novel isolates from deep terrestrial aquifers shed light on the physiology and ecology of the class Limnochordia.</title>
        <authorList>
            <person name="Karnachuk O.V."/>
            <person name="Lukina A.P."/>
            <person name="Avakyan M.R."/>
            <person name="Kadnikov V."/>
            <person name="Begmatov S."/>
            <person name="Beletsky A.V."/>
            <person name="Mardanov A.V."/>
            <person name="Ravin N.V."/>
        </authorList>
    </citation>
    <scope>NUCLEOTIDE SEQUENCE [LARGE SCALE GENOMIC DNA]</scope>
    <source>
        <strain evidence="4">LN</strain>
    </source>
</reference>
<dbReference type="RefSeq" id="WP_324669015.1">
    <property type="nucleotide sequence ID" value="NZ_CP141614.1"/>
</dbReference>
<dbReference type="Gene3D" id="2.70.70.10">
    <property type="entry name" value="Glucose Permease (Domain IIA)"/>
    <property type="match status" value="1"/>
</dbReference>
<organism evidence="3 4">
    <name type="scientific">Geochorda subterranea</name>
    <dbReference type="NCBI Taxonomy" id="3109564"/>
    <lineage>
        <taxon>Bacteria</taxon>
        <taxon>Bacillati</taxon>
        <taxon>Bacillota</taxon>
        <taxon>Limnochordia</taxon>
        <taxon>Limnochordales</taxon>
        <taxon>Geochordaceae</taxon>
        <taxon>Geochorda</taxon>
    </lineage>
</organism>
<evidence type="ECO:0000259" key="2">
    <source>
        <dbReference type="Pfam" id="PF01551"/>
    </source>
</evidence>
<dbReference type="CDD" id="cd12797">
    <property type="entry name" value="M23_peptidase"/>
    <property type="match status" value="1"/>
</dbReference>
<dbReference type="EC" id="3.4.24.-" evidence="3"/>
<name>A0ABZ1BPZ4_9FIRM</name>
<proteinExistence type="predicted"/>
<keyword evidence="1" id="KW-0472">Membrane</keyword>
<dbReference type="SUPFAM" id="SSF51261">
    <property type="entry name" value="Duplicated hybrid motif"/>
    <property type="match status" value="1"/>
</dbReference>
<keyword evidence="4" id="KW-1185">Reference proteome</keyword>
<dbReference type="PANTHER" id="PTHR21666">
    <property type="entry name" value="PEPTIDASE-RELATED"/>
    <property type="match status" value="1"/>
</dbReference>
<sequence length="316" mass="34493">MARKRSEPYITIAIVPHDGGVVRSLRLRRRTYDALRAAVGLVLVALLWLSNSYVTALHRQALLSGRLALQLDRYATLERAYIDEQSNFEALMAEAAGIQQELQRLAVASAELREMLARADAVPPPALPPVRQVAQGDRPTGQGGPLSAPDVIPIVAAALRYADDRIQAYDDHFKALRSRTLEFVRMRAHTPSIWPTEGWLSSGYGPRTHPITGQSDYHYGVDIAGMVGTPIRAAADGQVVSAGRRSGYGLTIVIDHGYGRQTLYGHLSRIQVKVGQRVTKGQVIGAMGSTGLSTGPHLHYEVRVNGRPVNPLNYLP</sequence>
<protein>
    <submittedName>
        <fullName evidence="3">M23 family metallopeptidase</fullName>
        <ecNumber evidence="3">3.4.24.-</ecNumber>
    </submittedName>
</protein>
<dbReference type="InterPro" id="IPR011055">
    <property type="entry name" value="Dup_hybrid_motif"/>
</dbReference>
<evidence type="ECO:0000313" key="4">
    <source>
        <dbReference type="Proteomes" id="UP001333102"/>
    </source>
</evidence>
<dbReference type="GO" id="GO:0016787">
    <property type="term" value="F:hydrolase activity"/>
    <property type="evidence" value="ECO:0007669"/>
    <property type="project" value="UniProtKB-KW"/>
</dbReference>
<dbReference type="InterPro" id="IPR050570">
    <property type="entry name" value="Cell_wall_metabolism_enzyme"/>
</dbReference>
<keyword evidence="1" id="KW-1133">Transmembrane helix</keyword>
<feature type="domain" description="M23ase beta-sheet core" evidence="2">
    <location>
        <begin position="217"/>
        <end position="311"/>
    </location>
</feature>
<accession>A0ABZ1BPZ4</accession>
<dbReference type="Pfam" id="PF01551">
    <property type="entry name" value="Peptidase_M23"/>
    <property type="match status" value="1"/>
</dbReference>
<evidence type="ECO:0000313" key="3">
    <source>
        <dbReference type="EMBL" id="WRP14655.1"/>
    </source>
</evidence>
<gene>
    <name evidence="3" type="ORF">VLY81_00345</name>
</gene>
<dbReference type="Proteomes" id="UP001333102">
    <property type="component" value="Chromosome"/>
</dbReference>
<dbReference type="EMBL" id="CP141614">
    <property type="protein sequence ID" value="WRP14655.1"/>
    <property type="molecule type" value="Genomic_DNA"/>
</dbReference>
<keyword evidence="1" id="KW-0812">Transmembrane</keyword>
<evidence type="ECO:0000256" key="1">
    <source>
        <dbReference type="SAM" id="Phobius"/>
    </source>
</evidence>
<keyword evidence="3" id="KW-0378">Hydrolase</keyword>